<name>A0ABV7FJJ4_9ALTE</name>
<comment type="caution">
    <text evidence="3">Lacks conserved residue(s) required for the propagation of feature annotation.</text>
</comment>
<evidence type="ECO:0000256" key="1">
    <source>
        <dbReference type="ARBA" id="ARBA00022741"/>
    </source>
</evidence>
<keyword evidence="3" id="KW-0227">DNA damage</keyword>
<comment type="similarity">
    <text evidence="3">Belongs to the RecD family.</text>
</comment>
<dbReference type="EC" id="5.6.2.3" evidence="3"/>
<keyword evidence="6" id="KW-1185">Reference proteome</keyword>
<keyword evidence="3" id="KW-0347">Helicase</keyword>
<dbReference type="Proteomes" id="UP001595478">
    <property type="component" value="Unassembled WGS sequence"/>
</dbReference>
<comment type="subunit">
    <text evidence="3">Heterotrimer of RecB, RecC and RecD. All subunits contribute to DNA-binding.</text>
</comment>
<dbReference type="PANTHER" id="PTHR43788:SF6">
    <property type="entry name" value="DNA HELICASE B"/>
    <property type="match status" value="1"/>
</dbReference>
<dbReference type="Pfam" id="PF13538">
    <property type="entry name" value="UvrD_C_2"/>
    <property type="match status" value="1"/>
</dbReference>
<dbReference type="Pfam" id="PF13245">
    <property type="entry name" value="AAA_19"/>
    <property type="match status" value="1"/>
</dbReference>
<dbReference type="CDD" id="cd18809">
    <property type="entry name" value="SF1_C_RecD"/>
    <property type="match status" value="1"/>
</dbReference>
<dbReference type="RefSeq" id="WP_376918597.1">
    <property type="nucleotide sequence ID" value="NZ_JBHRSW010000005.1"/>
</dbReference>
<gene>
    <name evidence="3 5" type="primary">recD</name>
    <name evidence="5" type="ORF">ACFOHL_02365</name>
</gene>
<dbReference type="SUPFAM" id="SSF52540">
    <property type="entry name" value="P-loop containing nucleoside triphosphate hydrolases"/>
    <property type="match status" value="2"/>
</dbReference>
<evidence type="ECO:0000259" key="4">
    <source>
        <dbReference type="Pfam" id="PF13538"/>
    </source>
</evidence>
<evidence type="ECO:0000256" key="3">
    <source>
        <dbReference type="HAMAP-Rule" id="MF_01487"/>
    </source>
</evidence>
<accession>A0ABV7FJJ4</accession>
<keyword evidence="1" id="KW-0547">Nucleotide-binding</keyword>
<keyword evidence="3" id="KW-0540">Nuclease</keyword>
<comment type="catalytic activity">
    <reaction evidence="3">
        <text>ATP + H2O = ADP + phosphate + H(+)</text>
        <dbReference type="Rhea" id="RHEA:13065"/>
        <dbReference type="ChEBI" id="CHEBI:15377"/>
        <dbReference type="ChEBI" id="CHEBI:15378"/>
        <dbReference type="ChEBI" id="CHEBI:30616"/>
        <dbReference type="ChEBI" id="CHEBI:43474"/>
        <dbReference type="ChEBI" id="CHEBI:456216"/>
        <dbReference type="EC" id="5.6.2.3"/>
    </reaction>
</comment>
<reference evidence="6" key="1">
    <citation type="journal article" date="2019" name="Int. J. Syst. Evol. Microbiol.">
        <title>The Global Catalogue of Microorganisms (GCM) 10K type strain sequencing project: providing services to taxonomists for standard genome sequencing and annotation.</title>
        <authorList>
            <consortium name="The Broad Institute Genomics Platform"/>
            <consortium name="The Broad Institute Genome Sequencing Center for Infectious Disease"/>
            <person name="Wu L."/>
            <person name="Ma J."/>
        </authorList>
    </citation>
    <scope>NUCLEOTIDE SEQUENCE [LARGE SCALE GENOMIC DNA]</scope>
    <source>
        <strain evidence="6">KCTC 52473</strain>
    </source>
</reference>
<dbReference type="InterPro" id="IPR006344">
    <property type="entry name" value="RecD"/>
</dbReference>
<dbReference type="NCBIfam" id="TIGR01447">
    <property type="entry name" value="recD"/>
    <property type="match status" value="1"/>
</dbReference>
<keyword evidence="3" id="KW-0238">DNA-binding</keyword>
<keyword evidence="2" id="KW-0067">ATP-binding</keyword>
<evidence type="ECO:0000313" key="6">
    <source>
        <dbReference type="Proteomes" id="UP001595478"/>
    </source>
</evidence>
<keyword evidence="3" id="KW-0413">Isomerase</keyword>
<dbReference type="Gene3D" id="2.30.30.940">
    <property type="match status" value="1"/>
</dbReference>
<feature type="domain" description="UvrD-like helicase C-terminal" evidence="4">
    <location>
        <begin position="627"/>
        <end position="674"/>
    </location>
</feature>
<dbReference type="InterPro" id="IPR027417">
    <property type="entry name" value="P-loop_NTPase"/>
</dbReference>
<dbReference type="Gene3D" id="3.40.50.300">
    <property type="entry name" value="P-loop containing nucleotide triphosphate hydrolases"/>
    <property type="match status" value="2"/>
</dbReference>
<comment type="miscellaneous">
    <text evidence="3">In the RecBCD complex, RecB has a slow 3'-5' helicase, an exonuclease activity and loads RecA onto ssDNA, RecD has a fast 5'-3' helicase activity, while RecC stimulates the ATPase and processivity of the RecB helicase and contributes to recognition of the Chi site.</text>
</comment>
<protein>
    <recommendedName>
        <fullName evidence="3">RecBCD enzyme subunit RecD</fullName>
        <ecNumber evidence="3">5.6.2.3</ecNumber>
    </recommendedName>
    <alternativeName>
        <fullName evidence="3">DNA 5'-3' helicase subunit RecD</fullName>
    </alternativeName>
    <alternativeName>
        <fullName evidence="3">Exonuclease V subunit RecD</fullName>
        <shortName evidence="3">ExoV subunit RecD</shortName>
    </alternativeName>
    <alternativeName>
        <fullName evidence="3">Helicase/nuclease RecBCD subunit RecD</fullName>
    </alternativeName>
</protein>
<comment type="caution">
    <text evidence="5">The sequence shown here is derived from an EMBL/GenBank/DDBJ whole genome shotgun (WGS) entry which is preliminary data.</text>
</comment>
<sequence>MDPVNYSINSLFCAFGNPYASTQVCLDRLHGIEYSDVYTANLLVNKLKQYANDAQSEHECENDDLTSESEFASSQTDDKALALWCEVFHVLLALLYRQRMGDSCLYIDALADTTLWINSSSPAEGNGYHFATTPELFRIFKVLTPALTRIEALHFEWPLLYTQRFFHYERVLSESISSRLKDEQNAVNKQSIKQLKTLWPLCFGERDSQLSFQALAVLNALSHNFAIITGAAGTGKTYSVARLLFLASSCLSIPSDEILLLAPTGKAANRLQESIQTELQSIQAIAQAPLFYQHLNTIQAQTLHRLLKINPMDGQTKFSQDNPLRASFVIIDEASMLDVAILYKLFSALPKQCKIVLIGDPNQLPSVEAGSILFDLVEFAGSSLAPAKTKTLANLVDMQADQVIEGCDNTRFNNADLESASMCVSLRHSKRSDKDITELAEWILGGDYKTLREQAKKQQMQAAPAWQYINVHQYLYPSPHQSLQGNNSEKPDYKLYEKFILQYVTNTLVPHFTAISQQENIEDAWDLLRRFACLTAKRVGVCGTENINFLTATALSRVVPKQHKFLQGQAIMIVKNDYGLQLFNGDIGIVWPDDSLQLWAWFPVFDQMNKQTAFRQYSLYTLPQHTDAYAMTIHKTQGSEYEAVDVLLADKVENLVSRQLIYTAVTRAKSRLRLFSQDEVLKQALLNKINRSSGIARMLASKLGQVHT</sequence>
<keyword evidence="3 5" id="KW-0378">Hydrolase</keyword>
<comment type="function">
    <text evidence="3">A helicase/nuclease that prepares dsDNA breaks (DSB) for recombinational DNA repair. Binds to DSBs and unwinds DNA via a highly rapid and processive ATP-dependent bidirectional helicase activity. Unwinds dsDNA until it encounters a Chi (crossover hotspot instigator) sequence from the 3' direction. Cuts ssDNA a few nucleotides 3' to the Chi site. The properties and activities of the enzyme are changed at Chi. The Chi-altered holoenzyme produces a long 3'-ssDNA overhang and facilitates RecA-binding to the ssDNA for homologous DNA recombination and repair. Holoenzyme degrades any linearized DNA that is unable to undergo homologous recombination. In the holoenzyme this subunit has ssDNA-dependent ATPase and 5'-3' helicase activity. When added to pre-assembled RecBC greatly stimulates nuclease activity and augments holoenzyme processivity. Negatively regulates the RecA-loading ability of RecBCD.</text>
</comment>
<evidence type="ECO:0000256" key="2">
    <source>
        <dbReference type="ARBA" id="ARBA00022840"/>
    </source>
</evidence>
<dbReference type="EMBL" id="JBHRSW010000005">
    <property type="protein sequence ID" value="MFC3120454.1"/>
    <property type="molecule type" value="Genomic_DNA"/>
</dbReference>
<organism evidence="5 6">
    <name type="scientific">Agaribacter flavus</name>
    <dbReference type="NCBI Taxonomy" id="1902781"/>
    <lineage>
        <taxon>Bacteria</taxon>
        <taxon>Pseudomonadati</taxon>
        <taxon>Pseudomonadota</taxon>
        <taxon>Gammaproteobacteria</taxon>
        <taxon>Alteromonadales</taxon>
        <taxon>Alteromonadaceae</taxon>
        <taxon>Agaribacter</taxon>
    </lineage>
</organism>
<evidence type="ECO:0000313" key="5">
    <source>
        <dbReference type="EMBL" id="MFC3120454.1"/>
    </source>
</evidence>
<dbReference type="GO" id="GO:0008854">
    <property type="term" value="F:exodeoxyribonuclease V activity"/>
    <property type="evidence" value="ECO:0007669"/>
    <property type="project" value="UniProtKB-EC"/>
</dbReference>
<keyword evidence="3" id="KW-0269">Exonuclease</keyword>
<keyword evidence="3" id="KW-0234">DNA repair</keyword>
<dbReference type="PANTHER" id="PTHR43788">
    <property type="entry name" value="DNA2/NAM7 HELICASE FAMILY MEMBER"/>
    <property type="match status" value="1"/>
</dbReference>
<proteinExistence type="inferred from homology"/>
<dbReference type="InterPro" id="IPR027785">
    <property type="entry name" value="UvrD-like_helicase_C"/>
</dbReference>
<dbReference type="CDD" id="cd17933">
    <property type="entry name" value="DEXSc_RecD-like"/>
    <property type="match status" value="1"/>
</dbReference>
<dbReference type="InterPro" id="IPR050534">
    <property type="entry name" value="Coronavir_polyprotein_1ab"/>
</dbReference>
<dbReference type="HAMAP" id="MF_01487">
    <property type="entry name" value="RecD"/>
    <property type="match status" value="1"/>
</dbReference>